<organism evidence="1">
    <name type="scientific">Arundo donax</name>
    <name type="common">Giant reed</name>
    <name type="synonym">Donax arundinaceus</name>
    <dbReference type="NCBI Taxonomy" id="35708"/>
    <lineage>
        <taxon>Eukaryota</taxon>
        <taxon>Viridiplantae</taxon>
        <taxon>Streptophyta</taxon>
        <taxon>Embryophyta</taxon>
        <taxon>Tracheophyta</taxon>
        <taxon>Spermatophyta</taxon>
        <taxon>Magnoliopsida</taxon>
        <taxon>Liliopsida</taxon>
        <taxon>Poales</taxon>
        <taxon>Poaceae</taxon>
        <taxon>PACMAD clade</taxon>
        <taxon>Arundinoideae</taxon>
        <taxon>Arundineae</taxon>
        <taxon>Arundo</taxon>
    </lineage>
</organism>
<protein>
    <submittedName>
        <fullName evidence="1">Uncharacterized protein</fullName>
    </submittedName>
</protein>
<dbReference type="AlphaFoldDB" id="A0A0A9HJX1"/>
<name>A0A0A9HJX1_ARUDO</name>
<dbReference type="EMBL" id="GBRH01164708">
    <property type="protein sequence ID" value="JAE33188.1"/>
    <property type="molecule type" value="Transcribed_RNA"/>
</dbReference>
<reference evidence="1" key="2">
    <citation type="journal article" date="2015" name="Data Brief">
        <title>Shoot transcriptome of the giant reed, Arundo donax.</title>
        <authorList>
            <person name="Barrero R.A."/>
            <person name="Guerrero F.D."/>
            <person name="Moolhuijzen P."/>
            <person name="Goolsby J.A."/>
            <person name="Tidwell J."/>
            <person name="Bellgard S.E."/>
            <person name="Bellgard M.I."/>
        </authorList>
    </citation>
    <scope>NUCLEOTIDE SEQUENCE</scope>
    <source>
        <tissue evidence="1">Shoot tissue taken approximately 20 cm above the soil surface</tissue>
    </source>
</reference>
<reference evidence="1" key="1">
    <citation type="submission" date="2014-09" db="EMBL/GenBank/DDBJ databases">
        <authorList>
            <person name="Magalhaes I.L.F."/>
            <person name="Oliveira U."/>
            <person name="Santos F.R."/>
            <person name="Vidigal T.H.D.A."/>
            <person name="Brescovit A.D."/>
            <person name="Santos A.J."/>
        </authorList>
    </citation>
    <scope>NUCLEOTIDE SEQUENCE</scope>
    <source>
        <tissue evidence="1">Shoot tissue taken approximately 20 cm above the soil surface</tissue>
    </source>
</reference>
<evidence type="ECO:0000313" key="1">
    <source>
        <dbReference type="EMBL" id="JAE33188.1"/>
    </source>
</evidence>
<accession>A0A0A9HJX1</accession>
<sequence>MLWCPYTMPPCRFSVLAIYLAGKCLQTSSASARYKVALSAPLIHKPHRPWKMHGLSIYMVLESRSRMRMETKS</sequence>
<proteinExistence type="predicted"/>